<dbReference type="EMBL" id="BMQK01000004">
    <property type="protein sequence ID" value="GGQ53615.1"/>
    <property type="molecule type" value="Genomic_DNA"/>
</dbReference>
<evidence type="ECO:0000313" key="2">
    <source>
        <dbReference type="EMBL" id="GGQ53615.1"/>
    </source>
</evidence>
<organism evidence="2 3">
    <name type="scientific">Streptomyces ruber</name>
    <dbReference type="NCBI Taxonomy" id="83378"/>
    <lineage>
        <taxon>Bacteria</taxon>
        <taxon>Bacillati</taxon>
        <taxon>Actinomycetota</taxon>
        <taxon>Actinomycetes</taxon>
        <taxon>Kitasatosporales</taxon>
        <taxon>Streptomycetaceae</taxon>
        <taxon>Streptomyces</taxon>
    </lineage>
</organism>
<evidence type="ECO:0000256" key="1">
    <source>
        <dbReference type="SAM" id="MobiDB-lite"/>
    </source>
</evidence>
<proteinExistence type="predicted"/>
<protein>
    <submittedName>
        <fullName evidence="2">Uncharacterized protein</fullName>
    </submittedName>
</protein>
<reference evidence="2" key="1">
    <citation type="journal article" date="2014" name="Int. J. Syst. Evol. Microbiol.">
        <title>Complete genome sequence of Corynebacterium casei LMG S-19264T (=DSM 44701T), isolated from a smear-ripened cheese.</title>
        <authorList>
            <consortium name="US DOE Joint Genome Institute (JGI-PGF)"/>
            <person name="Walter F."/>
            <person name="Albersmeier A."/>
            <person name="Kalinowski J."/>
            <person name="Ruckert C."/>
        </authorList>
    </citation>
    <scope>NUCLEOTIDE SEQUENCE</scope>
    <source>
        <strain evidence="2">JCM 3131</strain>
    </source>
</reference>
<feature type="region of interest" description="Disordered" evidence="1">
    <location>
        <begin position="1"/>
        <end position="69"/>
    </location>
</feature>
<reference evidence="2" key="2">
    <citation type="submission" date="2020-09" db="EMBL/GenBank/DDBJ databases">
        <authorList>
            <person name="Sun Q."/>
            <person name="Ohkuma M."/>
        </authorList>
    </citation>
    <scope>NUCLEOTIDE SEQUENCE</scope>
    <source>
        <strain evidence="2">JCM 3131</strain>
    </source>
</reference>
<accession>A0A918BAU0</accession>
<comment type="caution">
    <text evidence="2">The sequence shown here is derived from an EMBL/GenBank/DDBJ whole genome shotgun (WGS) entry which is preliminary data.</text>
</comment>
<evidence type="ECO:0000313" key="3">
    <source>
        <dbReference type="Proteomes" id="UP000620156"/>
    </source>
</evidence>
<gene>
    <name evidence="2" type="ORF">GCM10010145_23660</name>
</gene>
<sequence>MHNASRSATVPLHCARFRGIRRGPGATAGNAPGEAPPGTPGRRRSAAVAHGFPRAPAGAPPSGQYKRNNPHEEVTVACARAPGSRMVTLIYPRRPVVHP</sequence>
<dbReference type="Proteomes" id="UP000620156">
    <property type="component" value="Unassembled WGS sequence"/>
</dbReference>
<name>A0A918BAU0_9ACTN</name>
<keyword evidence="3" id="KW-1185">Reference proteome</keyword>
<dbReference type="AlphaFoldDB" id="A0A918BAU0"/>